<dbReference type="EMBL" id="JBIPKE010000020">
    <property type="protein sequence ID" value="MFH6985402.1"/>
    <property type="molecule type" value="Genomic_DNA"/>
</dbReference>
<comment type="caution">
    <text evidence="2">The sequence shown here is derived from an EMBL/GenBank/DDBJ whole genome shotgun (WGS) entry which is preliminary data.</text>
</comment>
<dbReference type="InterPro" id="IPR036291">
    <property type="entry name" value="NAD(P)-bd_dom_sf"/>
</dbReference>
<dbReference type="Proteomes" id="UP001610063">
    <property type="component" value="Unassembled WGS sequence"/>
</dbReference>
<evidence type="ECO:0000313" key="2">
    <source>
        <dbReference type="EMBL" id="MFH6985402.1"/>
    </source>
</evidence>
<dbReference type="RefSeq" id="WP_395418864.1">
    <property type="nucleotide sequence ID" value="NZ_JBIPKE010000020.1"/>
</dbReference>
<sequence length="318" mass="35615">MKVLITGANGFLGSHLVEKALKKGFETSILIRPGANLSNLEHLHGYHVVEVSYDSVDSIAAAFKDLPAQDLIIHNAGLIQSYTLDRYVKVNVDLTRRLIDAIRQCDILKPSGRLAYISSLAAKGPVGNGGPASNYGRSKLMAEEVVKNSGIKYMIYRPTGIYGARDVQFVPLIKAVKLGLYPSMTPKAHKMTLINASDVAENVLECSLKHENQTVHLEDGHVYQHEDLKQALEKLLHKRCINLRVGRPVVKALLSISDVIDRNLNRTPTLSREHYSEISQDWDYDFSKERNEIPLTIQYSLEDGFKSAIDYYLEKDLI</sequence>
<proteinExistence type="predicted"/>
<dbReference type="PANTHER" id="PTHR43245">
    <property type="entry name" value="BIFUNCTIONAL POLYMYXIN RESISTANCE PROTEIN ARNA"/>
    <property type="match status" value="1"/>
</dbReference>
<reference evidence="2 3" key="1">
    <citation type="journal article" date="2013" name="Int. J. Syst. Evol. Microbiol.">
        <title>Marinoscillum luteum sp. nov., isolated from marine sediment.</title>
        <authorList>
            <person name="Cha I.T."/>
            <person name="Park S.J."/>
            <person name="Kim S.J."/>
            <person name="Kim J.G."/>
            <person name="Jung M.Y."/>
            <person name="Shin K.S."/>
            <person name="Kwon K.K."/>
            <person name="Yang S.H."/>
            <person name="Seo Y.S."/>
            <person name="Rhee S.K."/>
        </authorList>
    </citation>
    <scope>NUCLEOTIDE SEQUENCE [LARGE SCALE GENOMIC DNA]</scope>
    <source>
        <strain evidence="2 3">KCTC 23939</strain>
    </source>
</reference>
<dbReference type="InterPro" id="IPR050177">
    <property type="entry name" value="Lipid_A_modif_metabolic_enz"/>
</dbReference>
<evidence type="ECO:0000313" key="3">
    <source>
        <dbReference type="Proteomes" id="UP001610063"/>
    </source>
</evidence>
<gene>
    <name evidence="2" type="ORF">ACHKAR_18260</name>
</gene>
<dbReference type="SUPFAM" id="SSF51735">
    <property type="entry name" value="NAD(P)-binding Rossmann-fold domains"/>
    <property type="match status" value="1"/>
</dbReference>
<feature type="domain" description="NAD-dependent epimerase/dehydratase" evidence="1">
    <location>
        <begin position="3"/>
        <end position="204"/>
    </location>
</feature>
<evidence type="ECO:0000259" key="1">
    <source>
        <dbReference type="Pfam" id="PF01370"/>
    </source>
</evidence>
<dbReference type="PANTHER" id="PTHR43245:SF58">
    <property type="entry name" value="BLL5923 PROTEIN"/>
    <property type="match status" value="1"/>
</dbReference>
<dbReference type="InterPro" id="IPR001509">
    <property type="entry name" value="Epimerase_deHydtase"/>
</dbReference>
<keyword evidence="3" id="KW-1185">Reference proteome</keyword>
<name>A0ABW7NDH3_9BACT</name>
<accession>A0ABW7NDH3</accession>
<dbReference type="Pfam" id="PF01370">
    <property type="entry name" value="Epimerase"/>
    <property type="match status" value="1"/>
</dbReference>
<organism evidence="2 3">
    <name type="scientific">Marinoscillum luteum</name>
    <dbReference type="NCBI Taxonomy" id="861051"/>
    <lineage>
        <taxon>Bacteria</taxon>
        <taxon>Pseudomonadati</taxon>
        <taxon>Bacteroidota</taxon>
        <taxon>Cytophagia</taxon>
        <taxon>Cytophagales</taxon>
        <taxon>Reichenbachiellaceae</taxon>
        <taxon>Marinoscillum</taxon>
    </lineage>
</organism>
<protein>
    <submittedName>
        <fullName evidence="2">NAD-dependent epimerase/dehydratase family protein</fullName>
    </submittedName>
</protein>
<dbReference type="Gene3D" id="3.40.50.720">
    <property type="entry name" value="NAD(P)-binding Rossmann-like Domain"/>
    <property type="match status" value="1"/>
</dbReference>